<reference evidence="1 2" key="1">
    <citation type="submission" date="2015-01" db="EMBL/GenBank/DDBJ databases">
        <title>Genome of allotetraploid Gossypium barbadense reveals genomic plasticity and fiber elongation in cotton evolution.</title>
        <authorList>
            <person name="Chen X."/>
            <person name="Liu X."/>
            <person name="Zhao B."/>
            <person name="Zheng H."/>
            <person name="Hu Y."/>
            <person name="Lu G."/>
            <person name="Yang C."/>
            <person name="Chen J."/>
            <person name="Shan C."/>
            <person name="Zhang L."/>
            <person name="Zhou Y."/>
            <person name="Wang L."/>
            <person name="Guo W."/>
            <person name="Bai Y."/>
            <person name="Ruan J."/>
            <person name="Shangguan X."/>
            <person name="Mao Y."/>
            <person name="Jiang J."/>
            <person name="Zhu Y."/>
            <person name="Lei J."/>
            <person name="Kang H."/>
            <person name="Chen S."/>
            <person name="He X."/>
            <person name="Wang R."/>
            <person name="Wang Y."/>
            <person name="Chen J."/>
            <person name="Wang L."/>
            <person name="Yu S."/>
            <person name="Wang B."/>
            <person name="Wei J."/>
            <person name="Song S."/>
            <person name="Lu X."/>
            <person name="Gao Z."/>
            <person name="Gu W."/>
            <person name="Deng X."/>
            <person name="Ma D."/>
            <person name="Wang S."/>
            <person name="Liang W."/>
            <person name="Fang L."/>
            <person name="Cai C."/>
            <person name="Zhu X."/>
            <person name="Zhou B."/>
            <person name="Zhang Y."/>
            <person name="Chen Z."/>
            <person name="Xu S."/>
            <person name="Zhu R."/>
            <person name="Wang S."/>
            <person name="Zhang T."/>
            <person name="Zhao G."/>
        </authorList>
    </citation>
    <scope>NUCLEOTIDE SEQUENCE [LARGE SCALE GENOMIC DNA]</scope>
    <source>
        <strain evidence="2">cv. Xinhai21</strain>
        <tissue evidence="1">Leaf</tissue>
    </source>
</reference>
<sequence>MSSLDIAISLIPLGRRMLCRMRLGVNLSLCGVVDGALAKVLTGAVSSQSCGELICASLSVNDFTMSQNFEGP</sequence>
<dbReference type="AlphaFoldDB" id="A0A2P5XWA1"/>
<gene>
    <name evidence="1" type="ORF">GOBAR_AA13026</name>
</gene>
<dbReference type="EMBL" id="KZ664117">
    <property type="protein sequence ID" value="PPS07620.1"/>
    <property type="molecule type" value="Genomic_DNA"/>
</dbReference>
<name>A0A2P5XWA1_GOSBA</name>
<evidence type="ECO:0000313" key="2">
    <source>
        <dbReference type="Proteomes" id="UP000239757"/>
    </source>
</evidence>
<protein>
    <submittedName>
        <fullName evidence="1">Uncharacterized protein</fullName>
    </submittedName>
</protein>
<organism evidence="1 2">
    <name type="scientific">Gossypium barbadense</name>
    <name type="common">Sea Island cotton</name>
    <name type="synonym">Hibiscus barbadensis</name>
    <dbReference type="NCBI Taxonomy" id="3634"/>
    <lineage>
        <taxon>Eukaryota</taxon>
        <taxon>Viridiplantae</taxon>
        <taxon>Streptophyta</taxon>
        <taxon>Embryophyta</taxon>
        <taxon>Tracheophyta</taxon>
        <taxon>Spermatophyta</taxon>
        <taxon>Magnoliopsida</taxon>
        <taxon>eudicotyledons</taxon>
        <taxon>Gunneridae</taxon>
        <taxon>Pentapetalae</taxon>
        <taxon>rosids</taxon>
        <taxon>malvids</taxon>
        <taxon>Malvales</taxon>
        <taxon>Malvaceae</taxon>
        <taxon>Malvoideae</taxon>
        <taxon>Gossypium</taxon>
    </lineage>
</organism>
<dbReference type="Proteomes" id="UP000239757">
    <property type="component" value="Unassembled WGS sequence"/>
</dbReference>
<proteinExistence type="predicted"/>
<accession>A0A2P5XWA1</accession>
<evidence type="ECO:0000313" key="1">
    <source>
        <dbReference type="EMBL" id="PPS07620.1"/>
    </source>
</evidence>